<dbReference type="InterPro" id="IPR018247">
    <property type="entry name" value="EF_Hand_1_Ca_BS"/>
</dbReference>
<dbReference type="Gene3D" id="1.10.238.10">
    <property type="entry name" value="EF-hand"/>
    <property type="match status" value="1"/>
</dbReference>
<accession>A0ABV6B7A2</accession>
<name>A0ABV6B7A2_9GAMM</name>
<dbReference type="Pfam" id="PF13202">
    <property type="entry name" value="EF-hand_5"/>
    <property type="match status" value="1"/>
</dbReference>
<protein>
    <submittedName>
        <fullName evidence="3">EF-hand domain-containing protein</fullName>
    </submittedName>
</protein>
<feature type="domain" description="EF-hand" evidence="2">
    <location>
        <begin position="67"/>
        <end position="102"/>
    </location>
</feature>
<dbReference type="PROSITE" id="PS50222">
    <property type="entry name" value="EF_HAND_2"/>
    <property type="match status" value="2"/>
</dbReference>
<gene>
    <name evidence="3" type="ORF">ACFFJP_00485</name>
</gene>
<feature type="region of interest" description="Disordered" evidence="1">
    <location>
        <begin position="170"/>
        <end position="205"/>
    </location>
</feature>
<dbReference type="PROSITE" id="PS00018">
    <property type="entry name" value="EF_HAND_1"/>
    <property type="match status" value="1"/>
</dbReference>
<evidence type="ECO:0000313" key="4">
    <source>
        <dbReference type="Proteomes" id="UP001589813"/>
    </source>
</evidence>
<dbReference type="Pfam" id="PF13499">
    <property type="entry name" value="EF-hand_7"/>
    <property type="match status" value="1"/>
</dbReference>
<feature type="compositionally biased region" description="Low complexity" evidence="1">
    <location>
        <begin position="175"/>
        <end position="205"/>
    </location>
</feature>
<dbReference type="SMART" id="SM00054">
    <property type="entry name" value="EFh"/>
    <property type="match status" value="3"/>
</dbReference>
<dbReference type="RefSeq" id="WP_377239336.1">
    <property type="nucleotide sequence ID" value="NZ_JBHLXP010000001.1"/>
</dbReference>
<comment type="caution">
    <text evidence="3">The sequence shown here is derived from an EMBL/GenBank/DDBJ whole genome shotgun (WGS) entry which is preliminary data.</text>
</comment>
<evidence type="ECO:0000313" key="3">
    <source>
        <dbReference type="EMBL" id="MFC0046759.1"/>
    </source>
</evidence>
<feature type="domain" description="EF-hand" evidence="2">
    <location>
        <begin position="24"/>
        <end position="59"/>
    </location>
</feature>
<dbReference type="InterPro" id="IPR002048">
    <property type="entry name" value="EF_hand_dom"/>
</dbReference>
<evidence type="ECO:0000256" key="1">
    <source>
        <dbReference type="SAM" id="MobiDB-lite"/>
    </source>
</evidence>
<feature type="region of interest" description="Disordered" evidence="1">
    <location>
        <begin position="1"/>
        <end position="23"/>
    </location>
</feature>
<dbReference type="Proteomes" id="UP001589813">
    <property type="component" value="Unassembled WGS sequence"/>
</dbReference>
<organism evidence="3 4">
    <name type="scientific">Rheinheimera tilapiae</name>
    <dbReference type="NCBI Taxonomy" id="875043"/>
    <lineage>
        <taxon>Bacteria</taxon>
        <taxon>Pseudomonadati</taxon>
        <taxon>Pseudomonadota</taxon>
        <taxon>Gammaproteobacteria</taxon>
        <taxon>Chromatiales</taxon>
        <taxon>Chromatiaceae</taxon>
        <taxon>Rheinheimera</taxon>
    </lineage>
</organism>
<sequence>MQIQSQNHWVNRQLTQRPPVSQDQIKADASAVFQKLDSKQQGYLDQADFSAALSALGTQGQVQQSAPDDEQQAAWFSQLDADQDGKLTSDEFSTSVAQQLYNAQGQTGMARGPHGLPPEDTGKTIDELTAMADEIGNSDSNAAAGLQAIIDQFDSADVDKDGKVTMQEAMALKQQSASATGSDSSTTSSTATNQNSADSGQLRLQQTLMQLMKTYGAAAGQPADDSRMSFSV</sequence>
<evidence type="ECO:0000259" key="2">
    <source>
        <dbReference type="PROSITE" id="PS50222"/>
    </source>
</evidence>
<dbReference type="InterPro" id="IPR011992">
    <property type="entry name" value="EF-hand-dom_pair"/>
</dbReference>
<proteinExistence type="predicted"/>
<dbReference type="SUPFAM" id="SSF47473">
    <property type="entry name" value="EF-hand"/>
    <property type="match status" value="1"/>
</dbReference>
<keyword evidence="4" id="KW-1185">Reference proteome</keyword>
<reference evidence="3 4" key="1">
    <citation type="submission" date="2024-09" db="EMBL/GenBank/DDBJ databases">
        <authorList>
            <person name="Sun Q."/>
            <person name="Mori K."/>
        </authorList>
    </citation>
    <scope>NUCLEOTIDE SEQUENCE [LARGE SCALE GENOMIC DNA]</scope>
    <source>
        <strain evidence="3 4">KCTC 23315</strain>
    </source>
</reference>
<dbReference type="EMBL" id="JBHLXP010000001">
    <property type="protein sequence ID" value="MFC0046759.1"/>
    <property type="molecule type" value="Genomic_DNA"/>
</dbReference>